<evidence type="ECO:0000313" key="1">
    <source>
        <dbReference type="EMBL" id="KUG18722.1"/>
    </source>
</evidence>
<dbReference type="EMBL" id="LNQE01001367">
    <property type="protein sequence ID" value="KUG18722.1"/>
    <property type="molecule type" value="Genomic_DNA"/>
</dbReference>
<accession>A0A0W8FDM5</accession>
<proteinExistence type="predicted"/>
<protein>
    <submittedName>
        <fullName evidence="1">Uncharacterized protein</fullName>
    </submittedName>
</protein>
<name>A0A0W8FDM5_9ZZZZ</name>
<reference evidence="1" key="1">
    <citation type="journal article" date="2015" name="Proc. Natl. Acad. Sci. U.S.A.">
        <title>Networks of energetic and metabolic interactions define dynamics in microbial communities.</title>
        <authorList>
            <person name="Embree M."/>
            <person name="Liu J.K."/>
            <person name="Al-Bassam M.M."/>
            <person name="Zengler K."/>
        </authorList>
    </citation>
    <scope>NUCLEOTIDE SEQUENCE</scope>
</reference>
<organism evidence="1">
    <name type="scientific">hydrocarbon metagenome</name>
    <dbReference type="NCBI Taxonomy" id="938273"/>
    <lineage>
        <taxon>unclassified sequences</taxon>
        <taxon>metagenomes</taxon>
        <taxon>ecological metagenomes</taxon>
    </lineage>
</organism>
<comment type="caution">
    <text evidence="1">The sequence shown here is derived from an EMBL/GenBank/DDBJ whole genome shotgun (WGS) entry which is preliminary data.</text>
</comment>
<gene>
    <name evidence="1" type="ORF">ASZ90_011574</name>
</gene>
<sequence length="46" mass="5285">MSEPEPLRERRKILLEQLSRAADEIRRIDDRLSDLLEGRRPGAGAV</sequence>
<dbReference type="AlphaFoldDB" id="A0A0W8FDM5"/>